<dbReference type="SUPFAM" id="SSF53850">
    <property type="entry name" value="Periplasmic binding protein-like II"/>
    <property type="match status" value="1"/>
</dbReference>
<reference evidence="6 7" key="1">
    <citation type="submission" date="2018-01" db="EMBL/GenBank/DDBJ databases">
        <title>Genome Sequencing and Assembly of Anaerobacter polyendosporus strain CT4.</title>
        <authorList>
            <person name="Tachaapaikoon C."/>
            <person name="Sutheeworapong S."/>
            <person name="Jenjaroenpun P."/>
            <person name="Wongsurawat T."/>
            <person name="Nookeaw I."/>
            <person name="Cheawchanlertfa P."/>
            <person name="Kosugi A."/>
            <person name="Cheevadhanarak S."/>
            <person name="Ratanakhanokchai K."/>
        </authorList>
    </citation>
    <scope>NUCLEOTIDE SEQUENCE [LARGE SCALE GENOMIC DNA]</scope>
    <source>
        <strain evidence="6 7">CT4</strain>
    </source>
</reference>
<feature type="binding site" evidence="4">
    <location>
        <position position="74"/>
    </location>
    <ligand>
        <name>molybdate</name>
        <dbReference type="ChEBI" id="CHEBI:36264"/>
    </ligand>
</feature>
<feature type="chain" id="PRO_5018968082" evidence="5">
    <location>
        <begin position="25"/>
        <end position="271"/>
    </location>
</feature>
<feature type="binding site" evidence="4">
    <location>
        <position position="206"/>
    </location>
    <ligand>
        <name>molybdate</name>
        <dbReference type="ChEBI" id="CHEBI:36264"/>
    </ligand>
</feature>
<dbReference type="Pfam" id="PF13531">
    <property type="entry name" value="SBP_bac_11"/>
    <property type="match status" value="1"/>
</dbReference>
<proteinExistence type="inferred from homology"/>
<evidence type="ECO:0000256" key="1">
    <source>
        <dbReference type="ARBA" id="ARBA00009175"/>
    </source>
</evidence>
<feature type="signal peptide" evidence="5">
    <location>
        <begin position="1"/>
        <end position="24"/>
    </location>
</feature>
<dbReference type="PIRSF" id="PIRSF004846">
    <property type="entry name" value="ModA"/>
    <property type="match status" value="1"/>
</dbReference>
<dbReference type="PANTHER" id="PTHR30632">
    <property type="entry name" value="MOLYBDATE-BINDING PERIPLASMIC PROTEIN"/>
    <property type="match status" value="1"/>
</dbReference>
<dbReference type="AlphaFoldDB" id="A0A410DW96"/>
<evidence type="ECO:0000256" key="4">
    <source>
        <dbReference type="PIRSR" id="PIRSR004846-1"/>
    </source>
</evidence>
<name>A0A410DW96_9CLOT</name>
<evidence type="ECO:0000256" key="5">
    <source>
        <dbReference type="SAM" id="SignalP"/>
    </source>
</evidence>
<comment type="similarity">
    <text evidence="1">Belongs to the bacterial solute-binding protein ModA family.</text>
</comment>
<dbReference type="OrthoDB" id="9785015at2"/>
<dbReference type="EMBL" id="CP025746">
    <property type="protein sequence ID" value="QAA33320.1"/>
    <property type="molecule type" value="Genomic_DNA"/>
</dbReference>
<dbReference type="PROSITE" id="PS51257">
    <property type="entry name" value="PROKAR_LIPOPROTEIN"/>
    <property type="match status" value="1"/>
</dbReference>
<dbReference type="Proteomes" id="UP000286268">
    <property type="component" value="Chromosome"/>
</dbReference>
<dbReference type="InterPro" id="IPR005950">
    <property type="entry name" value="ModA"/>
</dbReference>
<dbReference type="GO" id="GO:0030973">
    <property type="term" value="F:molybdate ion binding"/>
    <property type="evidence" value="ECO:0007669"/>
    <property type="project" value="TreeGrafter"/>
</dbReference>
<accession>A0A410DW96</accession>
<dbReference type="NCBIfam" id="TIGR01256">
    <property type="entry name" value="modA"/>
    <property type="match status" value="1"/>
</dbReference>
<feature type="binding site" evidence="4">
    <location>
        <position position="188"/>
    </location>
    <ligand>
        <name>molybdate</name>
        <dbReference type="ChEBI" id="CHEBI:36264"/>
    </ligand>
</feature>
<feature type="binding site" evidence="4">
    <location>
        <position position="47"/>
    </location>
    <ligand>
        <name>molybdate</name>
        <dbReference type="ChEBI" id="CHEBI:36264"/>
    </ligand>
</feature>
<evidence type="ECO:0000313" key="7">
    <source>
        <dbReference type="Proteomes" id="UP000286268"/>
    </source>
</evidence>
<organism evidence="6 7">
    <name type="scientific">Clostridium manihotivorum</name>
    <dbReference type="NCBI Taxonomy" id="2320868"/>
    <lineage>
        <taxon>Bacteria</taxon>
        <taxon>Bacillati</taxon>
        <taxon>Bacillota</taxon>
        <taxon>Clostridia</taxon>
        <taxon>Eubacteriales</taxon>
        <taxon>Clostridiaceae</taxon>
        <taxon>Clostridium</taxon>
    </lineage>
</organism>
<keyword evidence="7" id="KW-1185">Reference proteome</keyword>
<dbReference type="PANTHER" id="PTHR30632:SF0">
    <property type="entry name" value="SULFATE-BINDING PROTEIN"/>
    <property type="match status" value="1"/>
</dbReference>
<dbReference type="GO" id="GO:0046872">
    <property type="term" value="F:metal ion binding"/>
    <property type="evidence" value="ECO:0007669"/>
    <property type="project" value="UniProtKB-KW"/>
</dbReference>
<keyword evidence="4" id="KW-0500">Molybdenum</keyword>
<protein>
    <submittedName>
        <fullName evidence="6">Molybdate ABC transporter substrate-binding protein</fullName>
    </submittedName>
</protein>
<dbReference type="GO" id="GO:0015689">
    <property type="term" value="P:molybdate ion transport"/>
    <property type="evidence" value="ECO:0007669"/>
    <property type="project" value="InterPro"/>
</dbReference>
<dbReference type="Gene3D" id="3.40.190.10">
    <property type="entry name" value="Periplasmic binding protein-like II"/>
    <property type="match status" value="2"/>
</dbReference>
<keyword evidence="2 4" id="KW-0479">Metal-binding</keyword>
<evidence type="ECO:0000313" key="6">
    <source>
        <dbReference type="EMBL" id="QAA33320.1"/>
    </source>
</evidence>
<gene>
    <name evidence="6" type="primary">modA</name>
    <name evidence="6" type="ORF">C1I91_17630</name>
</gene>
<dbReference type="InterPro" id="IPR050682">
    <property type="entry name" value="ModA/WtpA"/>
</dbReference>
<sequence>MIRKVKLSGLVLVLAIVLSAGLMACTKTTRKTEDGSSKKIMVFAAASLTESFNDIGNQIKKDKGIDVTFNYAGSQALVQEIDQSNGADVFASANTDYVDQLKKSDKVEESKIFAENKLIICTSKSSKKSIKNFKDLAQGNLKLVVGDKAVPIGSYFYKALDSQKNKNVIDDNTYKSILSNIKSSELNVKDVLAKVVLNEADAGVVYKTDVNEANKEKVNMIEDVAFNELKVQYPVALLKASKNKDTAKEFVDYIVEGKGKEILKKYGFEIK</sequence>
<evidence type="ECO:0000256" key="3">
    <source>
        <dbReference type="ARBA" id="ARBA00022729"/>
    </source>
</evidence>
<dbReference type="KEGG" id="cmah:C1I91_17630"/>
<evidence type="ECO:0000256" key="2">
    <source>
        <dbReference type="ARBA" id="ARBA00022723"/>
    </source>
</evidence>
<keyword evidence="3 5" id="KW-0732">Signal</keyword>